<dbReference type="PANTHER" id="PTHR21621">
    <property type="entry name" value="RIBOSOMAL PROTEIN S6 MODIFICATION PROTEIN"/>
    <property type="match status" value="1"/>
</dbReference>
<name>A0A662Z1H0_9STAP</name>
<dbReference type="EMBL" id="FOIT01000001">
    <property type="protein sequence ID" value="SEV86469.1"/>
    <property type="molecule type" value="Genomic_DNA"/>
</dbReference>
<proteinExistence type="predicted"/>
<dbReference type="Pfam" id="PF02955">
    <property type="entry name" value="GSH-S_ATP"/>
    <property type="match status" value="1"/>
</dbReference>
<dbReference type="GO" id="GO:0004363">
    <property type="term" value="F:glutathione synthase activity"/>
    <property type="evidence" value="ECO:0007669"/>
    <property type="project" value="InterPro"/>
</dbReference>
<evidence type="ECO:0000313" key="3">
    <source>
        <dbReference type="EMBL" id="SEV86469.1"/>
    </source>
</evidence>
<keyword evidence="3" id="KW-0436">Ligase</keyword>
<dbReference type="GO" id="GO:0005524">
    <property type="term" value="F:ATP binding"/>
    <property type="evidence" value="ECO:0007669"/>
    <property type="project" value="UniProtKB-UniRule"/>
</dbReference>
<dbReference type="GO" id="GO:0005737">
    <property type="term" value="C:cytoplasm"/>
    <property type="evidence" value="ECO:0007669"/>
    <property type="project" value="TreeGrafter"/>
</dbReference>
<dbReference type="PANTHER" id="PTHR21621:SF0">
    <property type="entry name" value="BETA-CITRYLGLUTAMATE SYNTHASE B-RELATED"/>
    <property type="match status" value="1"/>
</dbReference>
<evidence type="ECO:0000259" key="2">
    <source>
        <dbReference type="PROSITE" id="PS50975"/>
    </source>
</evidence>
<dbReference type="Proteomes" id="UP000243605">
    <property type="component" value="Unassembled WGS sequence"/>
</dbReference>
<evidence type="ECO:0000313" key="4">
    <source>
        <dbReference type="Proteomes" id="UP000243605"/>
    </source>
</evidence>
<dbReference type="InterPro" id="IPR011761">
    <property type="entry name" value="ATP-grasp"/>
</dbReference>
<reference evidence="3 4" key="1">
    <citation type="submission" date="2016-10" db="EMBL/GenBank/DDBJ databases">
        <authorList>
            <person name="Varghese N."/>
            <person name="Submissions S."/>
        </authorList>
    </citation>
    <scope>NUCLEOTIDE SEQUENCE [LARGE SCALE GENOMIC DNA]</scope>
    <source>
        <strain evidence="3 4">IBRC-M10081</strain>
    </source>
</reference>
<dbReference type="SUPFAM" id="SSF56059">
    <property type="entry name" value="Glutathione synthetase ATP-binding domain-like"/>
    <property type="match status" value="1"/>
</dbReference>
<sequence>MSNKYLDPAIFNGIFGHNIDSYLISLEGWRRGLTLTWYREQTPVNPFNHTTDTAMKLFSLESHGGKKHFFYRSRGDLVHNDSTQICISKQNTKDVLEEHGISTPEGDRFELKNRADILKCANEIKYPVVVKPLSESMGRGVFTDISSDKELNEILDHYETSRYSKLILEKYYYGNEYRIYVVGDEAVSCVYREAASVTGDGEKTIQQLITDKNRARKKNPNLKNKLIKVDYEIERMLSRQGLMTSSVLEDGQQVFLRSTSNLSIGGEPFDVTDEISDEIKQLAVDSLKAIGNIPHAGVDIIIDPNDDTKGVVIELNPTAGITFHVFPYNGKTRDVPAKLIDYYFPETKGMPKNNFIFDYKEATAILKDGQYNQLQIAPCPTGETMHATVKMSGKPISGGRMLRIKRSALITQLSGNFERVDNSTILMHMIISKKSRFELFIRRIKKRYPDYNIEVTKTPVKTSAGEYFYRGITFN</sequence>
<dbReference type="GO" id="GO:0018169">
    <property type="term" value="F:ribosomal S6-glutamic acid ligase activity"/>
    <property type="evidence" value="ECO:0007669"/>
    <property type="project" value="TreeGrafter"/>
</dbReference>
<accession>A0A662Z1H0</accession>
<organism evidence="3 4">
    <name type="scientific">Aliicoccus persicus</name>
    <dbReference type="NCBI Taxonomy" id="930138"/>
    <lineage>
        <taxon>Bacteria</taxon>
        <taxon>Bacillati</taxon>
        <taxon>Bacillota</taxon>
        <taxon>Bacilli</taxon>
        <taxon>Bacillales</taxon>
        <taxon>Staphylococcaceae</taxon>
        <taxon>Aliicoccus</taxon>
    </lineage>
</organism>
<gene>
    <name evidence="3" type="ORF">SAMN05192557_0584</name>
</gene>
<dbReference type="AlphaFoldDB" id="A0A662Z1H0"/>
<evidence type="ECO:0000256" key="1">
    <source>
        <dbReference type="PROSITE-ProRule" id="PRU00409"/>
    </source>
</evidence>
<dbReference type="OrthoDB" id="9803907at2"/>
<dbReference type="RefSeq" id="WP_091473714.1">
    <property type="nucleotide sequence ID" value="NZ_FOIT01000001.1"/>
</dbReference>
<keyword evidence="1" id="KW-0547">Nucleotide-binding</keyword>
<dbReference type="GO" id="GO:0009432">
    <property type="term" value="P:SOS response"/>
    <property type="evidence" value="ECO:0007669"/>
    <property type="project" value="TreeGrafter"/>
</dbReference>
<dbReference type="PROSITE" id="PS50975">
    <property type="entry name" value="ATP_GRASP"/>
    <property type="match status" value="1"/>
</dbReference>
<keyword evidence="1" id="KW-0067">ATP-binding</keyword>
<dbReference type="InterPro" id="IPR004218">
    <property type="entry name" value="GSHS_ATP-bd"/>
</dbReference>
<keyword evidence="4" id="KW-1185">Reference proteome</keyword>
<dbReference type="GO" id="GO:0046872">
    <property type="term" value="F:metal ion binding"/>
    <property type="evidence" value="ECO:0007669"/>
    <property type="project" value="InterPro"/>
</dbReference>
<protein>
    <submittedName>
        <fullName evidence="3">D-alanine-D-alanine ligase</fullName>
    </submittedName>
</protein>
<dbReference type="Gene3D" id="3.30.470.20">
    <property type="entry name" value="ATP-grasp fold, B domain"/>
    <property type="match status" value="2"/>
</dbReference>
<feature type="domain" description="ATP-grasp" evidence="2">
    <location>
        <begin position="93"/>
        <end position="344"/>
    </location>
</feature>